<name>I9IX34_PHOVU</name>
<organism evidence="1 2">
    <name type="scientific">Phocaeicola vulgatus CL09T03C04</name>
    <dbReference type="NCBI Taxonomy" id="997891"/>
    <lineage>
        <taxon>Bacteria</taxon>
        <taxon>Pseudomonadati</taxon>
        <taxon>Bacteroidota</taxon>
        <taxon>Bacteroidia</taxon>
        <taxon>Bacteroidales</taxon>
        <taxon>Bacteroidaceae</taxon>
        <taxon>Phocaeicola</taxon>
    </lineage>
</organism>
<gene>
    <name evidence="1" type="ORF">HMPREF1058_01849</name>
</gene>
<comment type="caution">
    <text evidence="1">The sequence shown here is derived from an EMBL/GenBank/DDBJ whole genome shotgun (WGS) entry which is preliminary data.</text>
</comment>
<proteinExistence type="predicted"/>
<accession>I9IX34</accession>
<evidence type="ECO:0000313" key="2">
    <source>
        <dbReference type="Proteomes" id="UP000004219"/>
    </source>
</evidence>
<dbReference type="EMBL" id="AGXZ01000016">
    <property type="protein sequence ID" value="EIY78419.1"/>
    <property type="molecule type" value="Genomic_DNA"/>
</dbReference>
<evidence type="ECO:0000313" key="1">
    <source>
        <dbReference type="EMBL" id="EIY78419.1"/>
    </source>
</evidence>
<reference evidence="1 2" key="1">
    <citation type="submission" date="2012-02" db="EMBL/GenBank/DDBJ databases">
        <title>The Genome Sequence of Bacteroides vulgatus CL09T03C04.</title>
        <authorList>
            <consortium name="The Broad Institute Genome Sequencing Platform"/>
            <person name="Earl A."/>
            <person name="Ward D."/>
            <person name="Feldgarden M."/>
            <person name="Gevers D."/>
            <person name="Zitomersky N.L."/>
            <person name="Coyne M.J."/>
            <person name="Comstock L.E."/>
            <person name="Young S.K."/>
            <person name="Zeng Q."/>
            <person name="Gargeya S."/>
            <person name="Fitzgerald M."/>
            <person name="Haas B."/>
            <person name="Abouelleil A."/>
            <person name="Alvarado L."/>
            <person name="Arachchi H.M."/>
            <person name="Berlin A."/>
            <person name="Chapman S.B."/>
            <person name="Gearin G."/>
            <person name="Goldberg J."/>
            <person name="Griggs A."/>
            <person name="Gujja S."/>
            <person name="Hansen M."/>
            <person name="Heiman D."/>
            <person name="Howarth C."/>
            <person name="Larimer J."/>
            <person name="Lui A."/>
            <person name="MacDonald P.J.P."/>
            <person name="McCowen C."/>
            <person name="Montmayeur A."/>
            <person name="Murphy C."/>
            <person name="Neiman D."/>
            <person name="Pearson M."/>
            <person name="Priest M."/>
            <person name="Roberts A."/>
            <person name="Saif S."/>
            <person name="Shea T."/>
            <person name="Sisk P."/>
            <person name="Stolte C."/>
            <person name="Sykes S."/>
            <person name="Wortman J."/>
            <person name="Nusbaum C."/>
            <person name="Birren B."/>
        </authorList>
    </citation>
    <scope>NUCLEOTIDE SEQUENCE [LARGE SCALE GENOMIC DNA]</scope>
    <source>
        <strain evidence="1 2">CL09T03C04</strain>
    </source>
</reference>
<keyword evidence="2" id="KW-1185">Reference proteome</keyword>
<dbReference type="AlphaFoldDB" id="I9IX34"/>
<protein>
    <submittedName>
        <fullName evidence="1">Uncharacterized protein</fullName>
    </submittedName>
</protein>
<feature type="non-terminal residue" evidence="1">
    <location>
        <position position="1"/>
    </location>
</feature>
<sequence length="31" mass="3382">PFYNGRLELVCGKRVDESSVASKINLSTLGK</sequence>
<dbReference type="HOGENOM" id="CLU_3400378_0_0_10"/>
<dbReference type="Proteomes" id="UP000004219">
    <property type="component" value="Unassembled WGS sequence"/>
</dbReference>